<evidence type="ECO:0000256" key="1">
    <source>
        <dbReference type="SAM" id="MobiDB-lite"/>
    </source>
</evidence>
<gene>
    <name evidence="2" type="ORF">PBS001_LOCUS833</name>
</gene>
<protein>
    <submittedName>
        <fullName evidence="2">Uncharacterized protein</fullName>
    </submittedName>
</protein>
<accession>A0ABN8CP68</accession>
<evidence type="ECO:0000313" key="3">
    <source>
        <dbReference type="Proteomes" id="UP001158986"/>
    </source>
</evidence>
<reference evidence="2 3" key="1">
    <citation type="submission" date="2021-11" db="EMBL/GenBank/DDBJ databases">
        <authorList>
            <person name="Islam A."/>
            <person name="Islam S."/>
            <person name="Flora M.S."/>
            <person name="Rahman M."/>
            <person name="Ziaur R.M."/>
            <person name="Epstein J.H."/>
            <person name="Hassan M."/>
            <person name="Klassen M."/>
            <person name="Woodard K."/>
            <person name="Webb A."/>
            <person name="Webby R.J."/>
            <person name="El Zowalaty M.E."/>
        </authorList>
    </citation>
    <scope>NUCLEOTIDE SEQUENCE [LARGE SCALE GENOMIC DNA]</scope>
    <source>
        <strain evidence="2">Pbs1</strain>
    </source>
</reference>
<dbReference type="EMBL" id="CAKLCB010000051">
    <property type="protein sequence ID" value="CAH0514056.1"/>
    <property type="molecule type" value="Genomic_DNA"/>
</dbReference>
<name>A0ABN8CP68_9STRA</name>
<evidence type="ECO:0000313" key="2">
    <source>
        <dbReference type="EMBL" id="CAH0514056.1"/>
    </source>
</evidence>
<comment type="caution">
    <text evidence="2">The sequence shown here is derived from an EMBL/GenBank/DDBJ whole genome shotgun (WGS) entry which is preliminary data.</text>
</comment>
<feature type="region of interest" description="Disordered" evidence="1">
    <location>
        <begin position="68"/>
        <end position="97"/>
    </location>
</feature>
<dbReference type="Proteomes" id="UP001158986">
    <property type="component" value="Unassembled WGS sequence"/>
</dbReference>
<organism evidence="2 3">
    <name type="scientific">Peronospora belbahrii</name>
    <dbReference type="NCBI Taxonomy" id="622444"/>
    <lineage>
        <taxon>Eukaryota</taxon>
        <taxon>Sar</taxon>
        <taxon>Stramenopiles</taxon>
        <taxon>Oomycota</taxon>
        <taxon>Peronosporomycetes</taxon>
        <taxon>Peronosporales</taxon>
        <taxon>Peronosporaceae</taxon>
        <taxon>Peronospora</taxon>
    </lineage>
</organism>
<keyword evidence="3" id="KW-1185">Reference proteome</keyword>
<proteinExistence type="predicted"/>
<sequence>MAGHGCSDIGNGMMTFPARYPPIFPLDSFPPRRQTASFRAFSLWAYSRTRWFDRRATRRRTCTLRRACSSQDSAFTPRPTLPGEGPLESSVQPAPVA</sequence>